<keyword evidence="1" id="KW-1133">Transmembrane helix</keyword>
<protein>
    <submittedName>
        <fullName evidence="3">EamA family transporter</fullName>
    </submittedName>
</protein>
<evidence type="ECO:0000313" key="4">
    <source>
        <dbReference type="Proteomes" id="UP001410394"/>
    </source>
</evidence>
<feature type="transmembrane region" description="Helical" evidence="1">
    <location>
        <begin position="92"/>
        <end position="109"/>
    </location>
</feature>
<dbReference type="InterPro" id="IPR037185">
    <property type="entry name" value="EmrE-like"/>
</dbReference>
<feature type="transmembrane region" description="Helical" evidence="1">
    <location>
        <begin position="178"/>
        <end position="197"/>
    </location>
</feature>
<dbReference type="SUPFAM" id="SSF103481">
    <property type="entry name" value="Multidrug resistance efflux transporter EmrE"/>
    <property type="match status" value="2"/>
</dbReference>
<evidence type="ECO:0000259" key="2">
    <source>
        <dbReference type="Pfam" id="PF00892"/>
    </source>
</evidence>
<accession>A0ABU9YZU8</accession>
<feature type="transmembrane region" description="Helical" evidence="1">
    <location>
        <begin position="147"/>
        <end position="166"/>
    </location>
</feature>
<dbReference type="Gene3D" id="1.10.3730.20">
    <property type="match status" value="1"/>
</dbReference>
<feature type="transmembrane region" description="Helical" evidence="1">
    <location>
        <begin position="59"/>
        <end position="80"/>
    </location>
</feature>
<reference evidence="3 4" key="1">
    <citation type="journal article" date="2018" name="Int. J. Syst. Evol. Microbiol.">
        <title>Uliginosibacterium sediminicola sp. nov., isolated from freshwater sediment.</title>
        <authorList>
            <person name="Hwang W.M."/>
            <person name="Kim S.M."/>
            <person name="Kang K."/>
            <person name="Ahn T.Y."/>
        </authorList>
    </citation>
    <scope>NUCLEOTIDE SEQUENCE [LARGE SCALE GENOMIC DNA]</scope>
    <source>
        <strain evidence="3 4">M1-21</strain>
    </source>
</reference>
<keyword evidence="4" id="KW-1185">Reference proteome</keyword>
<proteinExistence type="predicted"/>
<feature type="transmembrane region" description="Helical" evidence="1">
    <location>
        <begin position="28"/>
        <end position="47"/>
    </location>
</feature>
<gene>
    <name evidence="3" type="ORF">ABDB84_11235</name>
</gene>
<feature type="transmembrane region" description="Helical" evidence="1">
    <location>
        <begin position="209"/>
        <end position="229"/>
    </location>
</feature>
<feature type="domain" description="EamA" evidence="2">
    <location>
        <begin position="3"/>
        <end position="132"/>
    </location>
</feature>
<name>A0ABU9YZU8_9RHOO</name>
<feature type="transmembrane region" description="Helical" evidence="1">
    <location>
        <begin position="241"/>
        <end position="262"/>
    </location>
</feature>
<keyword evidence="1" id="KW-0812">Transmembrane</keyword>
<feature type="transmembrane region" description="Helical" evidence="1">
    <location>
        <begin position="268"/>
        <end position="286"/>
    </location>
</feature>
<dbReference type="RefSeq" id="WP_345919820.1">
    <property type="nucleotide sequence ID" value="NZ_JBDIVE010000005.1"/>
</dbReference>
<evidence type="ECO:0000313" key="3">
    <source>
        <dbReference type="EMBL" id="MEN3069053.1"/>
    </source>
</evidence>
<organism evidence="3 4">
    <name type="scientific">Uliginosibacterium sediminicola</name>
    <dbReference type="NCBI Taxonomy" id="2024550"/>
    <lineage>
        <taxon>Bacteria</taxon>
        <taxon>Pseudomonadati</taxon>
        <taxon>Pseudomonadota</taxon>
        <taxon>Betaproteobacteria</taxon>
        <taxon>Rhodocyclales</taxon>
        <taxon>Zoogloeaceae</taxon>
        <taxon>Uliginosibacterium</taxon>
    </lineage>
</organism>
<dbReference type="Proteomes" id="UP001410394">
    <property type="component" value="Unassembled WGS sequence"/>
</dbReference>
<dbReference type="Pfam" id="PF00892">
    <property type="entry name" value="EamA"/>
    <property type="match status" value="1"/>
</dbReference>
<comment type="caution">
    <text evidence="3">The sequence shown here is derived from an EMBL/GenBank/DDBJ whole genome shotgun (WGS) entry which is preliminary data.</text>
</comment>
<evidence type="ECO:0000256" key="1">
    <source>
        <dbReference type="SAM" id="Phobius"/>
    </source>
</evidence>
<sequence>MHFVLLSALCSVLVSVLLKLARPYQVDVPQALCSNYLAASLLCALLLQPPLASLQQPGAPWPSLLMLAFVLPSLFLVLAHSVRTAGIVRTDVAQRLSLLLSLLAAFLWFGEQANPLKLAGLALGLLAVLGLLLRTRADQSVEPSSAAAWPALLTVWGGFALVDVLLKHIAAAGTPFGASLQLCFVLAFIGMALWQFWRVRRGQVKLSARSLGAGLLLGLINFGNIIFYVSAHRALPGQPAVVFASMNIGVVLLGTLVGMTLFGERLSWINRLAIVLALVSIAMIALSPRA</sequence>
<dbReference type="InterPro" id="IPR000620">
    <property type="entry name" value="EamA_dom"/>
</dbReference>
<feature type="transmembrane region" description="Helical" evidence="1">
    <location>
        <begin position="116"/>
        <end position="135"/>
    </location>
</feature>
<dbReference type="EMBL" id="JBDIVE010000005">
    <property type="protein sequence ID" value="MEN3069053.1"/>
    <property type="molecule type" value="Genomic_DNA"/>
</dbReference>
<keyword evidence="1" id="KW-0472">Membrane</keyword>